<evidence type="ECO:0000313" key="3">
    <source>
        <dbReference type="Proteomes" id="UP000248924"/>
    </source>
</evidence>
<comment type="caution">
    <text evidence="2">The sequence shown here is derived from an EMBL/GenBank/DDBJ whole genome shotgun (WGS) entry which is preliminary data.</text>
</comment>
<dbReference type="Proteomes" id="UP000248924">
    <property type="component" value="Unassembled WGS sequence"/>
</dbReference>
<reference evidence="2 3" key="1">
    <citation type="submission" date="2018-01" db="EMBL/GenBank/DDBJ databases">
        <title>Draft genome sequence of Jishengella sp. NA12.</title>
        <authorList>
            <person name="Sahin N."/>
            <person name="Ay H."/>
            <person name="Saygin H."/>
        </authorList>
    </citation>
    <scope>NUCLEOTIDE SEQUENCE [LARGE SCALE GENOMIC DNA]</scope>
    <source>
        <strain evidence="2 3">NA12</strain>
    </source>
</reference>
<dbReference type="EMBL" id="POTY01000003">
    <property type="protein sequence ID" value="PZG24129.1"/>
    <property type="molecule type" value="Genomic_DNA"/>
</dbReference>
<sequence>MLVTLLSVPGCPHAAVLSHRLDEAIAGRTDVTVIHQVVREPAEADRTGMHGSPTILVDGTDPFRRPDEPTSLSCRLYRKMDGGDQGMPTVEELRRALMKQAVCGEGAA</sequence>
<evidence type="ECO:0000256" key="1">
    <source>
        <dbReference type="SAM" id="MobiDB-lite"/>
    </source>
</evidence>
<accession>A0A2W2F3Y9</accession>
<keyword evidence="3" id="KW-1185">Reference proteome</keyword>
<dbReference type="OrthoDB" id="7185309at2"/>
<name>A0A2W2F3Y9_9ACTN</name>
<protein>
    <submittedName>
        <fullName evidence="2">Thioredoxin family protein</fullName>
    </submittedName>
</protein>
<evidence type="ECO:0000313" key="2">
    <source>
        <dbReference type="EMBL" id="PZG24129.1"/>
    </source>
</evidence>
<gene>
    <name evidence="2" type="ORF">C1I95_01035</name>
</gene>
<dbReference type="RefSeq" id="WP_111211835.1">
    <property type="nucleotide sequence ID" value="NZ_POTY01000003.1"/>
</dbReference>
<dbReference type="AlphaFoldDB" id="A0A2W2F3Y9"/>
<feature type="region of interest" description="Disordered" evidence="1">
    <location>
        <begin position="42"/>
        <end position="69"/>
    </location>
</feature>
<organism evidence="2 3">
    <name type="scientific">Micromonospora craterilacus</name>
    <dbReference type="NCBI Taxonomy" id="1655439"/>
    <lineage>
        <taxon>Bacteria</taxon>
        <taxon>Bacillati</taxon>
        <taxon>Actinomycetota</taxon>
        <taxon>Actinomycetes</taxon>
        <taxon>Micromonosporales</taxon>
        <taxon>Micromonosporaceae</taxon>
        <taxon>Micromonospora</taxon>
    </lineage>
</organism>
<proteinExistence type="predicted"/>